<proteinExistence type="predicted"/>
<evidence type="ECO:0000256" key="1">
    <source>
        <dbReference type="SAM" id="Phobius"/>
    </source>
</evidence>
<reference evidence="2" key="1">
    <citation type="submission" date="2021-02" db="EMBL/GenBank/DDBJ databases">
        <authorList>
            <person name="Nowell W R."/>
        </authorList>
    </citation>
    <scope>NUCLEOTIDE SEQUENCE</scope>
</reference>
<keyword evidence="1" id="KW-0812">Transmembrane</keyword>
<feature type="transmembrane region" description="Helical" evidence="1">
    <location>
        <begin position="20"/>
        <end position="37"/>
    </location>
</feature>
<dbReference type="EMBL" id="CAJNOJ010000200">
    <property type="protein sequence ID" value="CAF1281223.1"/>
    <property type="molecule type" value="Genomic_DNA"/>
</dbReference>
<dbReference type="OrthoDB" id="10001438at2759"/>
<name>A0A815C275_ADIRI</name>
<protein>
    <submittedName>
        <fullName evidence="2">Uncharacterized protein</fullName>
    </submittedName>
</protein>
<evidence type="ECO:0000313" key="2">
    <source>
        <dbReference type="EMBL" id="CAF1281223.1"/>
    </source>
</evidence>
<comment type="caution">
    <text evidence="2">The sequence shown here is derived from an EMBL/GenBank/DDBJ whole genome shotgun (WGS) entry which is preliminary data.</text>
</comment>
<keyword evidence="1" id="KW-0472">Membrane</keyword>
<keyword evidence="1" id="KW-1133">Transmembrane helix</keyword>
<dbReference type="Proteomes" id="UP000663852">
    <property type="component" value="Unassembled WGS sequence"/>
</dbReference>
<gene>
    <name evidence="2" type="ORF">EDS130_LOCUS29567</name>
</gene>
<organism evidence="2 3">
    <name type="scientific">Adineta ricciae</name>
    <name type="common">Rotifer</name>
    <dbReference type="NCBI Taxonomy" id="249248"/>
    <lineage>
        <taxon>Eukaryota</taxon>
        <taxon>Metazoa</taxon>
        <taxon>Spiralia</taxon>
        <taxon>Gnathifera</taxon>
        <taxon>Rotifera</taxon>
        <taxon>Eurotatoria</taxon>
        <taxon>Bdelloidea</taxon>
        <taxon>Adinetida</taxon>
        <taxon>Adinetidae</taxon>
        <taxon>Adineta</taxon>
    </lineage>
</organism>
<dbReference type="AlphaFoldDB" id="A0A815C275"/>
<sequence length="412" mass="47647">MLTNTSTRTNQANTPSRMKWVFLVLCFAFLGISFVFYSTKDFNWNTLHSYVTNRVASASHTKPFNANVTLKSATTNLPGKRGPRRFAVFACSIHAIVQAYSFYTPITASSWTRIGYESIVIFVGDFTMPNILTARLNLSRAYLKKVGAYIIDVQCNASYAIKLSQLVRVFSGFLPDSIVNDNDDILTSDSDLMPLQPDPYRPTNGTDGFIFNAFCCGTFQRRGKTYRMFPMGHIYMKKKSWRAMVLESTLRAELLANQTNTQIRDLLSENMSLSFETISLYARREFQSVYDMNMAKGDAAWFMDQILCSMLLGDYRQKHSDFKIIERGRGGRLDRAFDISYWNRPSFKEFGDAHLIHDTILQSRNWKVFNRLLETLFNETLVNLFNDYHRQFMIAERIILKQKRSMLFSFFI</sequence>
<evidence type="ECO:0000313" key="3">
    <source>
        <dbReference type="Proteomes" id="UP000663852"/>
    </source>
</evidence>
<accession>A0A815C275</accession>